<dbReference type="PROSITE" id="PS50157">
    <property type="entry name" value="ZINC_FINGER_C2H2_2"/>
    <property type="match status" value="1"/>
</dbReference>
<gene>
    <name evidence="4" type="ORF">LSINAPIS_LOCUS11994</name>
</gene>
<feature type="compositionally biased region" description="Basic and acidic residues" evidence="2">
    <location>
        <begin position="373"/>
        <end position="385"/>
    </location>
</feature>
<dbReference type="Proteomes" id="UP000324832">
    <property type="component" value="Unassembled WGS sequence"/>
</dbReference>
<proteinExistence type="predicted"/>
<feature type="compositionally biased region" description="Polar residues" evidence="2">
    <location>
        <begin position="818"/>
        <end position="829"/>
    </location>
</feature>
<evidence type="ECO:0000256" key="1">
    <source>
        <dbReference type="PROSITE-ProRule" id="PRU00042"/>
    </source>
</evidence>
<feature type="region of interest" description="Disordered" evidence="2">
    <location>
        <begin position="552"/>
        <end position="676"/>
    </location>
</feature>
<reference evidence="4 5" key="1">
    <citation type="submission" date="2017-07" db="EMBL/GenBank/DDBJ databases">
        <authorList>
            <person name="Talla V."/>
            <person name="Backstrom N."/>
        </authorList>
    </citation>
    <scope>NUCLEOTIDE SEQUENCE [LARGE SCALE GENOMIC DNA]</scope>
</reference>
<dbReference type="GO" id="GO:0008270">
    <property type="term" value="F:zinc ion binding"/>
    <property type="evidence" value="ECO:0007669"/>
    <property type="project" value="UniProtKB-KW"/>
</dbReference>
<evidence type="ECO:0000256" key="2">
    <source>
        <dbReference type="SAM" id="MobiDB-lite"/>
    </source>
</evidence>
<feature type="compositionally biased region" description="Basic and acidic residues" evidence="2">
    <location>
        <begin position="611"/>
        <end position="623"/>
    </location>
</feature>
<dbReference type="InterPro" id="IPR039149">
    <property type="entry name" value="ZNF800"/>
</dbReference>
<feature type="compositionally biased region" description="Low complexity" evidence="2">
    <location>
        <begin position="571"/>
        <end position="591"/>
    </location>
</feature>
<dbReference type="PROSITE" id="PS00028">
    <property type="entry name" value="ZINC_FINGER_C2H2_1"/>
    <property type="match status" value="1"/>
</dbReference>
<feature type="domain" description="C2H2-type" evidence="3">
    <location>
        <begin position="85"/>
        <end position="112"/>
    </location>
</feature>
<sequence>MLVDNMLKEMANNKVNYNKTKGRDEKIRVAKGSAFNSEDTDEADCSILRKPIKTSVTGFAQARKIFDFATEELKQLLSNECDLLYECKVCRNIFRSLVNLISHKRIYCKEKFNDVKHGHFLNNTLTANEVSKIKALEIAYQQSLKDNMKIEDIDNDERIPLTKDLSSVVENIVTSRGIKDSDLESQQVVLQNIPKTSVAVYQNVLYNCDKNDDMKTQVKEIESLLTKDSAVLQKDGTFKVEQSNFDPDNVIQISDEDDASGDQKFSTQKTLKSHMKTKHVETRLVYPCPDCLEIFSTSWSAWMDNMEGDGELPRCGGCGRTFERRAALVAHTNTCQPRSRALARRPQETKKIEIQIRKDYNKEPTYLTLQAKSQDDISNEGKENTNEGSPAKNLPQQEKIQKSHGSTLTEAIMSIVGVNSKDEDENEMSEYRDQNACIEKLEPLYKLPYSHQAEKSNFDMLKQKLLQDADILQLICKKCDCKFQEITQLFDHIAIHYKWMRYACKLCNFKHYEFEKVPEHVKIVHKLKGDTDFYCSTVKAINGLEATELVESNEDQNDINDTSPNSRRLSRCSSDSSKLSDDSSSSTSRLDNVGSRKRKMNTFRNTSKKKKEIEFKNEEKDGDTSVQKEIPVSEIESSSNSRGFEENSSDIDDSDEKTPKTPVKDCKPINTRPVRKRTKPVNNDFLYDLSTLLKKEVQSQRDSLVMNSVKTAATKKKSQDFLNNFKTLNKDCLGALYTLSKKSCDCSKAHMKTEFPRALKSEKEQRISNIFVRPMLPKITRSDKVSPAKLDPENRTKKDTILTTTQPETQPTDDTNENPKTSKPCQSESDPSDPKPVPLKPCDNTVEIHIKNNTLESKQENSSSSIKKNVRLPIAVPIKLNKSLDLIRNPLIKKNISDFDKAGMKTKIVVIKQINRKDGTKTINAPLTLQTIKLKKDPKLLTANEEKSEKVVVVQVPKVDCVLPRPGLPIQNNENDNLSDKVIPTVFNSQIIRTSPDTEKICENHELHKSNIDQINESSTVNDTKLPLEEVCVNEETVSSNTENLVTPDVDIASDQNSV</sequence>
<feature type="region of interest" description="Disordered" evidence="2">
    <location>
        <begin position="365"/>
        <end position="405"/>
    </location>
</feature>
<feature type="compositionally biased region" description="Basic residues" evidence="2">
    <location>
        <begin position="595"/>
        <end position="610"/>
    </location>
</feature>
<keyword evidence="1" id="KW-0863">Zinc-finger</keyword>
<dbReference type="SMART" id="SM00355">
    <property type="entry name" value="ZnF_C2H2"/>
    <property type="match status" value="4"/>
</dbReference>
<feature type="region of interest" description="Disordered" evidence="2">
    <location>
        <begin position="782"/>
        <end position="843"/>
    </location>
</feature>
<evidence type="ECO:0000313" key="4">
    <source>
        <dbReference type="EMBL" id="VVD01618.1"/>
    </source>
</evidence>
<name>A0A5E4QXC7_9NEOP</name>
<feature type="compositionally biased region" description="Basic and acidic residues" evidence="2">
    <location>
        <begin position="782"/>
        <end position="800"/>
    </location>
</feature>
<keyword evidence="5" id="KW-1185">Reference proteome</keyword>
<dbReference type="Pfam" id="PF00096">
    <property type="entry name" value="zf-C2H2"/>
    <property type="match status" value="1"/>
</dbReference>
<protein>
    <recommendedName>
        <fullName evidence="3">C2H2-type domain-containing protein</fullName>
    </recommendedName>
</protein>
<organism evidence="4 5">
    <name type="scientific">Leptidea sinapis</name>
    <dbReference type="NCBI Taxonomy" id="189913"/>
    <lineage>
        <taxon>Eukaryota</taxon>
        <taxon>Metazoa</taxon>
        <taxon>Ecdysozoa</taxon>
        <taxon>Arthropoda</taxon>
        <taxon>Hexapoda</taxon>
        <taxon>Insecta</taxon>
        <taxon>Pterygota</taxon>
        <taxon>Neoptera</taxon>
        <taxon>Endopterygota</taxon>
        <taxon>Lepidoptera</taxon>
        <taxon>Glossata</taxon>
        <taxon>Ditrysia</taxon>
        <taxon>Papilionoidea</taxon>
        <taxon>Pieridae</taxon>
        <taxon>Dismorphiinae</taxon>
        <taxon>Leptidea</taxon>
    </lineage>
</organism>
<dbReference type="EMBL" id="FZQP02005444">
    <property type="protein sequence ID" value="VVD01618.1"/>
    <property type="molecule type" value="Genomic_DNA"/>
</dbReference>
<dbReference type="AlphaFoldDB" id="A0A5E4QXC7"/>
<evidence type="ECO:0000259" key="3">
    <source>
        <dbReference type="PROSITE" id="PS50157"/>
    </source>
</evidence>
<accession>A0A5E4QXC7</accession>
<keyword evidence="1" id="KW-0479">Metal-binding</keyword>
<keyword evidence="1" id="KW-0862">Zinc</keyword>
<evidence type="ECO:0000313" key="5">
    <source>
        <dbReference type="Proteomes" id="UP000324832"/>
    </source>
</evidence>
<feature type="compositionally biased region" description="Basic and acidic residues" evidence="2">
    <location>
        <begin position="656"/>
        <end position="667"/>
    </location>
</feature>
<feature type="compositionally biased region" description="Low complexity" evidence="2">
    <location>
        <begin position="803"/>
        <end position="813"/>
    </location>
</feature>
<dbReference type="InterPro" id="IPR013087">
    <property type="entry name" value="Znf_C2H2_type"/>
</dbReference>
<dbReference type="PANTHER" id="PTHR21020">
    <property type="entry name" value="ZINC FINGER PROTEIN 800"/>
    <property type="match status" value="1"/>
</dbReference>
<dbReference type="PANTHER" id="PTHR21020:SF0">
    <property type="entry name" value="ZINC FINGER PROTEIN 800"/>
    <property type="match status" value="1"/>
</dbReference>
<feature type="compositionally biased region" description="Polar residues" evidence="2">
    <location>
        <begin position="394"/>
        <end position="405"/>
    </location>
</feature>